<keyword evidence="4" id="KW-1185">Reference proteome</keyword>
<feature type="region of interest" description="Disordered" evidence="1">
    <location>
        <begin position="305"/>
        <end position="342"/>
    </location>
</feature>
<dbReference type="Gene3D" id="4.10.280.10">
    <property type="entry name" value="Helix-loop-helix DNA-binding domain"/>
    <property type="match status" value="1"/>
</dbReference>
<organism evidence="3 4">
    <name type="scientific">Pomacea canaliculata</name>
    <name type="common">Golden apple snail</name>
    <dbReference type="NCBI Taxonomy" id="400727"/>
    <lineage>
        <taxon>Eukaryota</taxon>
        <taxon>Metazoa</taxon>
        <taxon>Spiralia</taxon>
        <taxon>Lophotrochozoa</taxon>
        <taxon>Mollusca</taxon>
        <taxon>Gastropoda</taxon>
        <taxon>Caenogastropoda</taxon>
        <taxon>Architaenioglossa</taxon>
        <taxon>Ampullarioidea</taxon>
        <taxon>Ampullariidae</taxon>
        <taxon>Pomacea</taxon>
    </lineage>
</organism>
<protein>
    <recommendedName>
        <fullName evidence="2">BHLH domain-containing protein</fullName>
    </recommendedName>
</protein>
<accession>A0A2T7P0P0</accession>
<sequence>MAVWVLDHDDKRMTHNMMEKRRKDRIKQWISHIAQLLPPASSQGPDKPSTLDIMERAANYIIELKASYEKLLTEQGDAVLVEEMHKMRTELDSVRAERDRLSEVLNAAGIAALNDTSQWRGNRKSNSALTENGTSPATAASDSTSEVAMANGSDESRSKNKSSVTSGSKRRNTISVHLEQQKLQQEQQQQQQQQAMAQAMASGLLSHNGGFIYSGLPGQNLMVNSNLMVSPSGQVVVSANHQTSLTAGSASSALDGGQRENVVYGLEKSSQSAVRGGNANMLGGGSIGGLLQIAMQDAGITPSLQLDASRQSSPAPVSELNVHTDSAATDSDISRSKLSSSL</sequence>
<feature type="domain" description="BHLH" evidence="2">
    <location>
        <begin position="10"/>
        <end position="64"/>
    </location>
</feature>
<comment type="caution">
    <text evidence="3">The sequence shown here is derived from an EMBL/GenBank/DDBJ whole genome shotgun (WGS) entry which is preliminary data.</text>
</comment>
<evidence type="ECO:0000313" key="4">
    <source>
        <dbReference type="Proteomes" id="UP000245119"/>
    </source>
</evidence>
<dbReference type="InterPro" id="IPR011598">
    <property type="entry name" value="bHLH_dom"/>
</dbReference>
<dbReference type="OrthoDB" id="690068at2759"/>
<gene>
    <name evidence="3" type="ORF">C0Q70_12107</name>
</gene>
<proteinExistence type="predicted"/>
<dbReference type="Pfam" id="PF00010">
    <property type="entry name" value="HLH"/>
    <property type="match status" value="1"/>
</dbReference>
<dbReference type="PANTHER" id="PTHR46970:SF1">
    <property type="entry name" value="BASIC HELIX-LOOP-HELIX DOMAIN-CONTAINING PROTEIN USF3"/>
    <property type="match status" value="1"/>
</dbReference>
<reference evidence="3 4" key="1">
    <citation type="submission" date="2018-04" db="EMBL/GenBank/DDBJ databases">
        <title>The genome of golden apple snail Pomacea canaliculata provides insight into stress tolerance and invasive adaptation.</title>
        <authorList>
            <person name="Liu C."/>
            <person name="Liu B."/>
            <person name="Ren Y."/>
            <person name="Zhang Y."/>
            <person name="Wang H."/>
            <person name="Li S."/>
            <person name="Jiang F."/>
            <person name="Yin L."/>
            <person name="Zhang G."/>
            <person name="Qian W."/>
            <person name="Fan W."/>
        </authorList>
    </citation>
    <scope>NUCLEOTIDE SEQUENCE [LARGE SCALE GENOMIC DNA]</scope>
    <source>
        <strain evidence="3">SZHN2017</strain>
        <tissue evidence="3">Muscle</tissue>
    </source>
</reference>
<evidence type="ECO:0000256" key="1">
    <source>
        <dbReference type="SAM" id="MobiDB-lite"/>
    </source>
</evidence>
<evidence type="ECO:0000313" key="3">
    <source>
        <dbReference type="EMBL" id="PVD26959.1"/>
    </source>
</evidence>
<feature type="compositionally biased region" description="Polar residues" evidence="1">
    <location>
        <begin position="118"/>
        <end position="133"/>
    </location>
</feature>
<dbReference type="AlphaFoldDB" id="A0A2T7P0P0"/>
<dbReference type="Proteomes" id="UP000245119">
    <property type="component" value="Linkage Group LG7"/>
</dbReference>
<dbReference type="GO" id="GO:0046983">
    <property type="term" value="F:protein dimerization activity"/>
    <property type="evidence" value="ECO:0007669"/>
    <property type="project" value="InterPro"/>
</dbReference>
<feature type="compositionally biased region" description="Polar residues" evidence="1">
    <location>
        <begin position="305"/>
        <end position="329"/>
    </location>
</feature>
<dbReference type="EMBL" id="PZQS01000007">
    <property type="protein sequence ID" value="PVD26959.1"/>
    <property type="molecule type" value="Genomic_DNA"/>
</dbReference>
<dbReference type="InterPro" id="IPR053252">
    <property type="entry name" value="EMT_regulator"/>
</dbReference>
<dbReference type="SMART" id="SM00353">
    <property type="entry name" value="HLH"/>
    <property type="match status" value="1"/>
</dbReference>
<name>A0A2T7P0P0_POMCA</name>
<dbReference type="PANTHER" id="PTHR46970">
    <property type="entry name" value="BASIC HELIX-LOOP-HELIX DOMAIN-CONTAINING PROTEIN USF3"/>
    <property type="match status" value="1"/>
</dbReference>
<dbReference type="SUPFAM" id="SSF47459">
    <property type="entry name" value="HLH, helix-loop-helix DNA-binding domain"/>
    <property type="match status" value="1"/>
</dbReference>
<feature type="compositionally biased region" description="Low complexity" evidence="1">
    <location>
        <begin position="134"/>
        <end position="145"/>
    </location>
</feature>
<evidence type="ECO:0000259" key="2">
    <source>
        <dbReference type="PROSITE" id="PS50888"/>
    </source>
</evidence>
<dbReference type="InterPro" id="IPR036638">
    <property type="entry name" value="HLH_DNA-bd_sf"/>
</dbReference>
<dbReference type="PROSITE" id="PS50888">
    <property type="entry name" value="BHLH"/>
    <property type="match status" value="1"/>
</dbReference>
<feature type="region of interest" description="Disordered" evidence="1">
    <location>
        <begin position="118"/>
        <end position="172"/>
    </location>
</feature>